<organism evidence="12 13">
    <name type="scientific">Leucobacter exalbidus</name>
    <dbReference type="NCBI Taxonomy" id="662960"/>
    <lineage>
        <taxon>Bacteria</taxon>
        <taxon>Bacillati</taxon>
        <taxon>Actinomycetota</taxon>
        <taxon>Actinomycetes</taxon>
        <taxon>Micrococcales</taxon>
        <taxon>Microbacteriaceae</taxon>
        <taxon>Leucobacter</taxon>
    </lineage>
</organism>
<dbReference type="CDD" id="cd03429">
    <property type="entry name" value="NUDIX_NADH_pyrophosphatase_Nudt13"/>
    <property type="match status" value="1"/>
</dbReference>
<dbReference type="InterPro" id="IPR015797">
    <property type="entry name" value="NUDIX_hydrolase-like_dom_sf"/>
</dbReference>
<evidence type="ECO:0000256" key="2">
    <source>
        <dbReference type="ARBA" id="ARBA00001947"/>
    </source>
</evidence>
<evidence type="ECO:0000313" key="13">
    <source>
        <dbReference type="Proteomes" id="UP000675163"/>
    </source>
</evidence>
<feature type="domain" description="Nudix hydrolase" evidence="11">
    <location>
        <begin position="161"/>
        <end position="292"/>
    </location>
</feature>
<evidence type="ECO:0000313" key="12">
    <source>
        <dbReference type="EMBL" id="MBP1324816.1"/>
    </source>
</evidence>
<dbReference type="Pfam" id="PF09296">
    <property type="entry name" value="NUDIX-like"/>
    <property type="match status" value="1"/>
</dbReference>
<evidence type="ECO:0000256" key="9">
    <source>
        <dbReference type="ARBA" id="ARBA00023679"/>
    </source>
</evidence>
<dbReference type="RefSeq" id="WP_209703943.1">
    <property type="nucleotide sequence ID" value="NZ_JAFIDA010000001.1"/>
</dbReference>
<dbReference type="GO" id="GO:0006742">
    <property type="term" value="P:NADP+ catabolic process"/>
    <property type="evidence" value="ECO:0007669"/>
    <property type="project" value="TreeGrafter"/>
</dbReference>
<gene>
    <name evidence="12" type="ORF">JOF28_000048</name>
</gene>
<dbReference type="Gene3D" id="3.90.79.20">
    <property type="match status" value="1"/>
</dbReference>
<dbReference type="PROSITE" id="PS51462">
    <property type="entry name" value="NUDIX"/>
    <property type="match status" value="1"/>
</dbReference>
<evidence type="ECO:0000256" key="5">
    <source>
        <dbReference type="ARBA" id="ARBA00022723"/>
    </source>
</evidence>
<sequence>MNQAVPPLAQGTLDRDAPTRLDETLLAAAWHEPGARLLRLRPAEIPVIGDSQLALVPTDGEWTPATADSAVHHVYLGRIEGAPMFARAATPDEAADADAQWRPTFDAAVQLSESERELVAAGSALLRWHDAAKFSGVDGALTSPVQGGWARVDASGREFFPRTDPAVIVLIEHEGRVLLGSNALWETGRFSLLAGFVEAGESLEQAARREVFEESGVTLGDVQYVGSQPWPFPRSLMLGFRATLAPGHDPEALQADVTEISELRWFSRDELRTPPPGVILPGSLSIARWMMDRWCEEGETELGH</sequence>
<evidence type="ECO:0000259" key="11">
    <source>
        <dbReference type="PROSITE" id="PS51462"/>
    </source>
</evidence>
<dbReference type="Proteomes" id="UP000675163">
    <property type="component" value="Unassembled WGS sequence"/>
</dbReference>
<reference evidence="12" key="1">
    <citation type="submission" date="2021-02" db="EMBL/GenBank/DDBJ databases">
        <title>Sequencing the genomes of 1000 actinobacteria strains.</title>
        <authorList>
            <person name="Klenk H.-P."/>
        </authorList>
    </citation>
    <scope>NUCLEOTIDE SEQUENCE</scope>
    <source>
        <strain evidence="12">DSM 22850</strain>
    </source>
</reference>
<keyword evidence="6 10" id="KW-0378">Hydrolase</keyword>
<evidence type="ECO:0000256" key="8">
    <source>
        <dbReference type="ARBA" id="ARBA00023027"/>
    </source>
</evidence>
<dbReference type="EMBL" id="JAFIDA010000001">
    <property type="protein sequence ID" value="MBP1324816.1"/>
    <property type="molecule type" value="Genomic_DNA"/>
</dbReference>
<keyword evidence="8" id="KW-0520">NAD</keyword>
<dbReference type="EC" id="3.6.1.22" evidence="4"/>
<dbReference type="PANTHER" id="PTHR42904">
    <property type="entry name" value="NUDIX HYDROLASE, NUDC SUBFAMILY"/>
    <property type="match status" value="1"/>
</dbReference>
<protein>
    <recommendedName>
        <fullName evidence="4">NAD(+) diphosphatase</fullName>
        <ecNumber evidence="4">3.6.1.22</ecNumber>
    </recommendedName>
</protein>
<dbReference type="PROSITE" id="PS00893">
    <property type="entry name" value="NUDIX_BOX"/>
    <property type="match status" value="1"/>
</dbReference>
<dbReference type="InterPro" id="IPR020084">
    <property type="entry name" value="NUDIX_hydrolase_CS"/>
</dbReference>
<evidence type="ECO:0000256" key="10">
    <source>
        <dbReference type="RuleBase" id="RU003476"/>
    </source>
</evidence>
<evidence type="ECO:0000256" key="3">
    <source>
        <dbReference type="ARBA" id="ARBA00009595"/>
    </source>
</evidence>
<dbReference type="InterPro" id="IPR049734">
    <property type="entry name" value="NudC-like_C"/>
</dbReference>
<comment type="catalytic activity">
    <reaction evidence="9">
        <text>a 5'-end NAD(+)-phospho-ribonucleoside in mRNA + H2O = a 5'-end phospho-adenosine-phospho-ribonucleoside in mRNA + beta-nicotinamide D-ribonucleotide + 2 H(+)</text>
        <dbReference type="Rhea" id="RHEA:60876"/>
        <dbReference type="Rhea" id="RHEA-COMP:15698"/>
        <dbReference type="Rhea" id="RHEA-COMP:15719"/>
        <dbReference type="ChEBI" id="CHEBI:14649"/>
        <dbReference type="ChEBI" id="CHEBI:15377"/>
        <dbReference type="ChEBI" id="CHEBI:15378"/>
        <dbReference type="ChEBI" id="CHEBI:144029"/>
        <dbReference type="ChEBI" id="CHEBI:144051"/>
    </reaction>
    <physiologicalReaction direction="left-to-right" evidence="9">
        <dbReference type="Rhea" id="RHEA:60877"/>
    </physiologicalReaction>
</comment>
<evidence type="ECO:0000256" key="6">
    <source>
        <dbReference type="ARBA" id="ARBA00022801"/>
    </source>
</evidence>
<comment type="cofactor">
    <cofactor evidence="2">
        <name>Zn(2+)</name>
        <dbReference type="ChEBI" id="CHEBI:29105"/>
    </cofactor>
</comment>
<dbReference type="Pfam" id="PF00293">
    <property type="entry name" value="NUDIX"/>
    <property type="match status" value="1"/>
</dbReference>
<dbReference type="GO" id="GO:0035529">
    <property type="term" value="F:NADH pyrophosphatase activity"/>
    <property type="evidence" value="ECO:0007669"/>
    <property type="project" value="TreeGrafter"/>
</dbReference>
<dbReference type="GO" id="GO:0046872">
    <property type="term" value="F:metal ion binding"/>
    <property type="evidence" value="ECO:0007669"/>
    <property type="project" value="UniProtKB-KW"/>
</dbReference>
<dbReference type="InterPro" id="IPR000086">
    <property type="entry name" value="NUDIX_hydrolase_dom"/>
</dbReference>
<dbReference type="InterPro" id="IPR020476">
    <property type="entry name" value="Nudix_hydrolase"/>
</dbReference>
<keyword evidence="7" id="KW-0460">Magnesium</keyword>
<accession>A0A940PT89</accession>
<dbReference type="InterPro" id="IPR015375">
    <property type="entry name" value="NADH_PPase-like_N"/>
</dbReference>
<comment type="caution">
    <text evidence="12">The sequence shown here is derived from an EMBL/GenBank/DDBJ whole genome shotgun (WGS) entry which is preliminary data.</text>
</comment>
<keyword evidence="13" id="KW-1185">Reference proteome</keyword>
<dbReference type="SUPFAM" id="SSF55811">
    <property type="entry name" value="Nudix"/>
    <property type="match status" value="1"/>
</dbReference>
<dbReference type="NCBIfam" id="NF001299">
    <property type="entry name" value="PRK00241.1"/>
    <property type="match status" value="1"/>
</dbReference>
<name>A0A940PT89_9MICO</name>
<dbReference type="PANTHER" id="PTHR42904:SF6">
    <property type="entry name" value="NAD-CAPPED RNA HYDROLASE NUDT12"/>
    <property type="match status" value="1"/>
</dbReference>
<evidence type="ECO:0000256" key="1">
    <source>
        <dbReference type="ARBA" id="ARBA00001946"/>
    </source>
</evidence>
<dbReference type="GO" id="GO:0019677">
    <property type="term" value="P:NAD+ catabolic process"/>
    <property type="evidence" value="ECO:0007669"/>
    <property type="project" value="TreeGrafter"/>
</dbReference>
<keyword evidence="5" id="KW-0479">Metal-binding</keyword>
<dbReference type="InterPro" id="IPR050241">
    <property type="entry name" value="NAD-cap_RNA_hydrolase_NudC"/>
</dbReference>
<evidence type="ECO:0000256" key="7">
    <source>
        <dbReference type="ARBA" id="ARBA00022842"/>
    </source>
</evidence>
<comment type="cofactor">
    <cofactor evidence="1">
        <name>Mg(2+)</name>
        <dbReference type="ChEBI" id="CHEBI:18420"/>
    </cofactor>
</comment>
<dbReference type="PRINTS" id="PR00502">
    <property type="entry name" value="NUDIXFAMILY"/>
</dbReference>
<proteinExistence type="inferred from homology"/>
<dbReference type="AlphaFoldDB" id="A0A940PT89"/>
<comment type="similarity">
    <text evidence="3">Belongs to the Nudix hydrolase family. NudC subfamily.</text>
</comment>
<dbReference type="Gene3D" id="3.90.79.10">
    <property type="entry name" value="Nucleoside Triphosphate Pyrophosphohydrolase"/>
    <property type="match status" value="1"/>
</dbReference>
<evidence type="ECO:0000256" key="4">
    <source>
        <dbReference type="ARBA" id="ARBA00012381"/>
    </source>
</evidence>
<dbReference type="GO" id="GO:0005829">
    <property type="term" value="C:cytosol"/>
    <property type="evidence" value="ECO:0007669"/>
    <property type="project" value="TreeGrafter"/>
</dbReference>